<gene>
    <name evidence="2" type="ORF">E1B28_010636</name>
</gene>
<name>A0A9P7RZ17_9AGAR</name>
<feature type="compositionally biased region" description="Polar residues" evidence="1">
    <location>
        <begin position="269"/>
        <end position="293"/>
    </location>
</feature>
<feature type="compositionally biased region" description="Gly residues" evidence="1">
    <location>
        <begin position="249"/>
        <end position="266"/>
    </location>
</feature>
<protein>
    <submittedName>
        <fullName evidence="2">Uncharacterized protein</fullName>
    </submittedName>
</protein>
<dbReference type="GeneID" id="66079712"/>
<feature type="compositionally biased region" description="Low complexity" evidence="1">
    <location>
        <begin position="215"/>
        <end position="228"/>
    </location>
</feature>
<proteinExistence type="predicted"/>
<feature type="compositionally biased region" description="Basic and acidic residues" evidence="1">
    <location>
        <begin position="121"/>
        <end position="133"/>
    </location>
</feature>
<keyword evidence="3" id="KW-1185">Reference proteome</keyword>
<feature type="compositionally biased region" description="Basic and acidic residues" evidence="1">
    <location>
        <begin position="87"/>
        <end position="112"/>
    </location>
</feature>
<evidence type="ECO:0000313" key="3">
    <source>
        <dbReference type="Proteomes" id="UP001049176"/>
    </source>
</evidence>
<organism evidence="2 3">
    <name type="scientific">Marasmius oreades</name>
    <name type="common">fairy-ring Marasmius</name>
    <dbReference type="NCBI Taxonomy" id="181124"/>
    <lineage>
        <taxon>Eukaryota</taxon>
        <taxon>Fungi</taxon>
        <taxon>Dikarya</taxon>
        <taxon>Basidiomycota</taxon>
        <taxon>Agaricomycotina</taxon>
        <taxon>Agaricomycetes</taxon>
        <taxon>Agaricomycetidae</taxon>
        <taxon>Agaricales</taxon>
        <taxon>Marasmiineae</taxon>
        <taxon>Marasmiaceae</taxon>
        <taxon>Marasmius</taxon>
    </lineage>
</organism>
<evidence type="ECO:0000313" key="2">
    <source>
        <dbReference type="EMBL" id="KAG7091618.1"/>
    </source>
</evidence>
<evidence type="ECO:0000256" key="1">
    <source>
        <dbReference type="SAM" id="MobiDB-lite"/>
    </source>
</evidence>
<accession>A0A9P7RZ17</accession>
<dbReference type="AlphaFoldDB" id="A0A9P7RZ17"/>
<feature type="region of interest" description="Disordered" evidence="1">
    <location>
        <begin position="87"/>
        <end position="323"/>
    </location>
</feature>
<sequence>MLSMWEDQQPIDGNLFRSNPFFALETLEYNDNSSKKSCGGCGRNLSQNSFPAGSWDRQRENRFCHICDLIPTWQRREQFFADLKMKKKEEQEKKRAEAERSKKGKGKERAEGETLEQTKTVVDEKPKEGDDLKSGPSGSTPQDKGVSRSSGGRRRPVPNTAGRGDPSGKRPTPTQQPRIATVSNTTEKGGEVAEDGRKGITRNLRGNTARGNPPNATRAVPTVRTTTNHSEHGAVGTQDGTRRDHRGVRGGTGYVRGQGRRAGGTARGSKTTSQAPEQHVPSGSLTTETPTSHPQRKSAWARGPPSRTGRGGRGGESGDRGSA</sequence>
<reference evidence="2" key="1">
    <citation type="journal article" date="2021" name="Genome Biol. Evol.">
        <title>The assembled and annotated genome of the fairy-ring fungus Marasmius oreades.</title>
        <authorList>
            <person name="Hiltunen M."/>
            <person name="Ament-Velasquez S.L."/>
            <person name="Johannesson H."/>
        </authorList>
    </citation>
    <scope>NUCLEOTIDE SEQUENCE</scope>
    <source>
        <strain evidence="2">03SP1</strain>
    </source>
</reference>
<feature type="compositionally biased region" description="Polar residues" evidence="1">
    <location>
        <begin position="172"/>
        <end position="187"/>
    </location>
</feature>
<dbReference type="KEGG" id="more:E1B28_010636"/>
<dbReference type="EMBL" id="CM032186">
    <property type="protein sequence ID" value="KAG7091618.1"/>
    <property type="molecule type" value="Genomic_DNA"/>
</dbReference>
<feature type="compositionally biased region" description="Basic and acidic residues" evidence="1">
    <location>
        <begin position="188"/>
        <end position="198"/>
    </location>
</feature>
<dbReference type="Proteomes" id="UP001049176">
    <property type="component" value="Chromosome 6"/>
</dbReference>
<comment type="caution">
    <text evidence="2">The sequence shown here is derived from an EMBL/GenBank/DDBJ whole genome shotgun (WGS) entry which is preliminary data.</text>
</comment>
<dbReference type="RefSeq" id="XP_043008088.1">
    <property type="nucleotide sequence ID" value="XM_043155616.1"/>
</dbReference>